<evidence type="ECO:0000313" key="11">
    <source>
        <dbReference type="Proteomes" id="UP001175261"/>
    </source>
</evidence>
<name>A0AA39GMR7_SARSR</name>
<dbReference type="AlphaFoldDB" id="A0AA39GMR7"/>
<evidence type="ECO:0000256" key="1">
    <source>
        <dbReference type="ARBA" id="ARBA00002489"/>
    </source>
</evidence>
<comment type="similarity">
    <text evidence="2 7">Belongs to the DLT1 family.</text>
</comment>
<feature type="transmembrane region" description="Helical" evidence="7">
    <location>
        <begin position="51"/>
        <end position="73"/>
    </location>
</feature>
<gene>
    <name evidence="7" type="primary">DLT1</name>
    <name evidence="10" type="ORF">NLU13_3449</name>
</gene>
<evidence type="ECO:0000256" key="6">
    <source>
        <dbReference type="ARBA" id="ARBA00023136"/>
    </source>
</evidence>
<keyword evidence="5 7" id="KW-1133">Transmembrane helix</keyword>
<comment type="function">
    <text evidence="1 7">Required for growth under high-pressure and low-temperature conditions.</text>
</comment>
<accession>A0AA39GMR7</accession>
<reference evidence="10" key="1">
    <citation type="submission" date="2022-10" db="EMBL/GenBank/DDBJ databases">
        <title>Determination and structural analysis of whole genome sequence of Sarocladium strictum F4-1.</title>
        <authorList>
            <person name="Hu L."/>
            <person name="Jiang Y."/>
        </authorList>
    </citation>
    <scope>NUCLEOTIDE SEQUENCE</scope>
    <source>
        <strain evidence="10">F4-1</strain>
    </source>
</reference>
<dbReference type="Proteomes" id="UP001175261">
    <property type="component" value="Unassembled WGS sequence"/>
</dbReference>
<evidence type="ECO:0000256" key="7">
    <source>
        <dbReference type="RuleBase" id="RU367100"/>
    </source>
</evidence>
<sequence length="366" mass="40125">MAQKYMQTIFRVVYGSAYIIAYLILLGLVLITPTDAIERSIRNNQRYNVIILIACYGITIFIVLFSFAVRLYVNKTVLASIPKSWVPVDKGDVSKAVYELIAAGLDRSATVAYEAKPRVHKGAGENVVRKLKLGSEEKEVELPPKHTPWGEIEHRGWASPNSPDLPNLQYSTVLAELPNLIEARALTLAPPDPTSAADPPALDPEAVGLLQRAPHLTLRDYISHLAELRVLGLDATAASFLQHYEQARFSTRPVTMAQFRELMHLFAEVLRSMQPLDLSALDDEFSTIPPSESDIDNNGGNMTAPTISRKSSSSNSFAQTRHPYALSSQASSGSLRSTLSAGSVIRLATTDDRIDSPYVIHLSGQG</sequence>
<comment type="caution">
    <text evidence="10">The sequence shown here is derived from an EMBL/GenBank/DDBJ whole genome shotgun (WGS) entry which is preliminary data.</text>
</comment>
<evidence type="ECO:0000256" key="2">
    <source>
        <dbReference type="ARBA" id="ARBA00005550"/>
    </source>
</evidence>
<comment type="subcellular location">
    <subcellularLocation>
        <location evidence="7">Membrane</location>
        <topology evidence="7">Multi-pass membrane protein</topology>
    </subcellularLocation>
</comment>
<feature type="transmembrane region" description="Helical" evidence="7">
    <location>
        <begin position="12"/>
        <end position="31"/>
    </location>
</feature>
<evidence type="ECO:0000256" key="3">
    <source>
        <dbReference type="ARBA" id="ARBA00021353"/>
    </source>
</evidence>
<keyword evidence="4 7" id="KW-0812">Transmembrane</keyword>
<evidence type="ECO:0000256" key="5">
    <source>
        <dbReference type="ARBA" id="ARBA00022989"/>
    </source>
</evidence>
<dbReference type="PANTHER" id="PTHR40021">
    <property type="entry name" value="DEFECT AT LOW TEMPERATURE PROTEIN 1"/>
    <property type="match status" value="1"/>
</dbReference>
<feature type="region of interest" description="Disordered" evidence="8">
    <location>
        <begin position="289"/>
        <end position="319"/>
    </location>
</feature>
<dbReference type="PANTHER" id="PTHR40021:SF1">
    <property type="entry name" value="DEFECT AT LOW TEMPERATURE PROTEIN 1"/>
    <property type="match status" value="1"/>
</dbReference>
<evidence type="ECO:0000256" key="8">
    <source>
        <dbReference type="SAM" id="MobiDB-lite"/>
    </source>
</evidence>
<evidence type="ECO:0000256" key="4">
    <source>
        <dbReference type="ARBA" id="ARBA00022692"/>
    </source>
</evidence>
<organism evidence="10 11">
    <name type="scientific">Sarocladium strictum</name>
    <name type="common">Black bundle disease fungus</name>
    <name type="synonym">Acremonium strictum</name>
    <dbReference type="NCBI Taxonomy" id="5046"/>
    <lineage>
        <taxon>Eukaryota</taxon>
        <taxon>Fungi</taxon>
        <taxon>Dikarya</taxon>
        <taxon>Ascomycota</taxon>
        <taxon>Pezizomycotina</taxon>
        <taxon>Sordariomycetes</taxon>
        <taxon>Hypocreomycetidae</taxon>
        <taxon>Hypocreales</taxon>
        <taxon>Sarocladiaceae</taxon>
        <taxon>Sarocladium</taxon>
    </lineage>
</organism>
<protein>
    <recommendedName>
        <fullName evidence="3 7">Defect at low temperature protein 1</fullName>
    </recommendedName>
</protein>
<feature type="domain" description="Protein-glutamine gamma-glutamyltransferase-like C-terminal" evidence="9">
    <location>
        <begin position="209"/>
        <end position="265"/>
    </location>
</feature>
<dbReference type="InterPro" id="IPR038869">
    <property type="entry name" value="DLT1"/>
</dbReference>
<keyword evidence="11" id="KW-1185">Reference proteome</keyword>
<evidence type="ECO:0000259" key="9">
    <source>
        <dbReference type="Pfam" id="PF13559"/>
    </source>
</evidence>
<dbReference type="GO" id="GO:0016020">
    <property type="term" value="C:membrane"/>
    <property type="evidence" value="ECO:0007669"/>
    <property type="project" value="UniProtKB-SubCell"/>
</dbReference>
<feature type="compositionally biased region" description="Polar residues" evidence="8">
    <location>
        <begin position="296"/>
        <end position="319"/>
    </location>
</feature>
<evidence type="ECO:0000313" key="10">
    <source>
        <dbReference type="EMBL" id="KAK0389876.1"/>
    </source>
</evidence>
<dbReference type="InterPro" id="IPR025403">
    <property type="entry name" value="TgpA-like_C"/>
</dbReference>
<proteinExistence type="inferred from homology"/>
<dbReference type="Pfam" id="PF13559">
    <property type="entry name" value="DUF4129"/>
    <property type="match status" value="1"/>
</dbReference>
<keyword evidence="6 7" id="KW-0472">Membrane</keyword>
<dbReference type="EMBL" id="JAPDFR010000002">
    <property type="protein sequence ID" value="KAK0389876.1"/>
    <property type="molecule type" value="Genomic_DNA"/>
</dbReference>